<organism evidence="3 4">
    <name type="scientific">Serendipita indica (strain DSM 11827)</name>
    <name type="common">Root endophyte fungus</name>
    <name type="synonym">Piriformospora indica</name>
    <dbReference type="NCBI Taxonomy" id="1109443"/>
    <lineage>
        <taxon>Eukaryota</taxon>
        <taxon>Fungi</taxon>
        <taxon>Dikarya</taxon>
        <taxon>Basidiomycota</taxon>
        <taxon>Agaricomycotina</taxon>
        <taxon>Agaricomycetes</taxon>
        <taxon>Sebacinales</taxon>
        <taxon>Serendipitaceae</taxon>
        <taxon>Serendipita</taxon>
    </lineage>
</organism>
<dbReference type="EMBL" id="CAFZ01000442">
    <property type="protein sequence ID" value="CCA75388.1"/>
    <property type="molecule type" value="Genomic_DNA"/>
</dbReference>
<feature type="compositionally biased region" description="Low complexity" evidence="1">
    <location>
        <begin position="187"/>
        <end position="203"/>
    </location>
</feature>
<evidence type="ECO:0000313" key="3">
    <source>
        <dbReference type="EMBL" id="CCA75388.1"/>
    </source>
</evidence>
<dbReference type="Pfam" id="PF06101">
    <property type="entry name" value="Vps62"/>
    <property type="match status" value="1"/>
</dbReference>
<dbReference type="PANTHER" id="PTHR48174">
    <property type="entry name" value="DUF946 FAMILY PROTEIN"/>
    <property type="match status" value="1"/>
</dbReference>
<evidence type="ECO:0000313" key="4">
    <source>
        <dbReference type="Proteomes" id="UP000007148"/>
    </source>
</evidence>
<dbReference type="Proteomes" id="UP000007148">
    <property type="component" value="Unassembled WGS sequence"/>
</dbReference>
<dbReference type="PANTHER" id="PTHR48174:SF5">
    <property type="entry name" value="VACUOLAR PROTEIN SORTING-ASSOCIATED PROTEIN 62"/>
    <property type="match status" value="1"/>
</dbReference>
<dbReference type="eggNOG" id="ENOG502RPK3">
    <property type="taxonomic scope" value="Eukaryota"/>
</dbReference>
<dbReference type="OMA" id="WDTKGHV"/>
<dbReference type="InterPro" id="IPR009291">
    <property type="entry name" value="Vps62"/>
</dbReference>
<proteinExistence type="predicted"/>
<protein>
    <submittedName>
        <fullName evidence="3">Uncharacterized protein</fullName>
    </submittedName>
</protein>
<dbReference type="HOGENOM" id="CLU_554339_0_0_1"/>
<reference evidence="3 4" key="1">
    <citation type="journal article" date="2011" name="PLoS Pathog.">
        <title>Endophytic Life Strategies Decoded by Genome and Transcriptome Analyses of the Mutualistic Root Symbiont Piriformospora indica.</title>
        <authorList>
            <person name="Zuccaro A."/>
            <person name="Lahrmann U."/>
            <person name="Guldener U."/>
            <person name="Langen G."/>
            <person name="Pfiffi S."/>
            <person name="Biedenkopf D."/>
            <person name="Wong P."/>
            <person name="Samans B."/>
            <person name="Grimm C."/>
            <person name="Basiewicz M."/>
            <person name="Murat C."/>
            <person name="Martin F."/>
            <person name="Kogel K.H."/>
        </authorList>
    </citation>
    <scope>NUCLEOTIDE SEQUENCE [LARGE SCALE GENOMIC DNA]</scope>
    <source>
        <strain evidence="3 4">DSM 11827</strain>
    </source>
</reference>
<name>G4TVP5_SERID</name>
<dbReference type="AlphaFoldDB" id="G4TVP5"/>
<feature type="signal peptide" evidence="2">
    <location>
        <begin position="1"/>
        <end position="21"/>
    </location>
</feature>
<feature type="region of interest" description="Disordered" evidence="1">
    <location>
        <begin position="178"/>
        <end position="205"/>
    </location>
</feature>
<keyword evidence="4" id="KW-1185">Reference proteome</keyword>
<dbReference type="STRING" id="1109443.G4TVP5"/>
<gene>
    <name evidence="3" type="ORF">PIIN_09372</name>
</gene>
<dbReference type="InParanoid" id="G4TVP5"/>
<comment type="caution">
    <text evidence="3">The sequence shown here is derived from an EMBL/GenBank/DDBJ whole genome shotgun (WGS) entry which is preliminary data.</text>
</comment>
<accession>G4TVP5</accession>
<evidence type="ECO:0000256" key="1">
    <source>
        <dbReference type="SAM" id="MobiDB-lite"/>
    </source>
</evidence>
<evidence type="ECO:0000256" key="2">
    <source>
        <dbReference type="SAM" id="SignalP"/>
    </source>
</evidence>
<feature type="chain" id="PRO_5003468946" evidence="2">
    <location>
        <begin position="22"/>
        <end position="471"/>
    </location>
</feature>
<sequence>MSLLYLISFVFCALYTIQVRAAPTDQNVLLAKKYAPQFRFHKDEVYFPSTVEYFVNGPVTVKDSSGKVVATKMDTASDNGVGTYMSTDVNANLNGFLRGQNPSSTQTSTYVFIAPKDNGVVDLYYWIYCPYNLGKKIPVLGWMGNHVGDWERITIRTVNGVATSIDYHAHDDKGSGTIPYAQAPKFSPSSPSSNPDPNNSDSNARPVAYVAQGSHGMWSSAGTFTYIDAVVLKLQDSTSDNGVYWDTQNNLVTINYPDTYSDSLAWLNYKGSWGNKGSTNCWWYFIYKQCELVSGPNGPLRDDVVGSRAKTVQGSRAASSLFDKANMKGTLSQTLATVSSGDSRYTLHIAAPVVASVGASTPFITIEQLCAARNSTSTDEDPEYTYTSTYISAQLIKGTTQYTISVPACDGPSYVAAYNVGSCSTDLSESTNEEDLAKCTFGTARKIRTFSDKGIEEVAAVLVDDLDNWSL</sequence>
<keyword evidence="2" id="KW-0732">Signal</keyword>
<dbReference type="OrthoDB" id="188042at2759"/>